<keyword evidence="3" id="KW-0145">Chemotaxis</keyword>
<dbReference type="CDD" id="cd11386">
    <property type="entry name" value="MCP_signal"/>
    <property type="match status" value="1"/>
</dbReference>
<accession>A0A4Q0XSD4</accession>
<dbReference type="PROSITE" id="PS50885">
    <property type="entry name" value="HAMP"/>
    <property type="match status" value="1"/>
</dbReference>
<protein>
    <submittedName>
        <fullName evidence="14">Chemotaxis protein</fullName>
    </submittedName>
</protein>
<proteinExistence type="inferred from homology"/>
<organism evidence="14 15">
    <name type="scientific">Candidatus Marinarcus aquaticus</name>
    <dbReference type="NCBI Taxonomy" id="2044504"/>
    <lineage>
        <taxon>Bacteria</taxon>
        <taxon>Pseudomonadati</taxon>
        <taxon>Campylobacterota</taxon>
        <taxon>Epsilonproteobacteria</taxon>
        <taxon>Campylobacterales</taxon>
        <taxon>Arcobacteraceae</taxon>
        <taxon>Candidatus Marinarcus</taxon>
    </lineage>
</organism>
<evidence type="ECO:0000256" key="9">
    <source>
        <dbReference type="SAM" id="Coils"/>
    </source>
</evidence>
<evidence type="ECO:0000313" key="15">
    <source>
        <dbReference type="Proteomes" id="UP000290657"/>
    </source>
</evidence>
<dbReference type="Pfam" id="PF08269">
    <property type="entry name" value="dCache_2"/>
    <property type="match status" value="1"/>
</dbReference>
<evidence type="ECO:0000256" key="3">
    <source>
        <dbReference type="ARBA" id="ARBA00022500"/>
    </source>
</evidence>
<name>A0A4Q0XSD4_9BACT</name>
<dbReference type="SMART" id="SM01049">
    <property type="entry name" value="Cache_2"/>
    <property type="match status" value="2"/>
</dbReference>
<evidence type="ECO:0000256" key="8">
    <source>
        <dbReference type="PROSITE-ProRule" id="PRU00284"/>
    </source>
</evidence>
<evidence type="ECO:0000256" key="11">
    <source>
        <dbReference type="SAM" id="Phobius"/>
    </source>
</evidence>
<evidence type="ECO:0000313" key="14">
    <source>
        <dbReference type="EMBL" id="RXJ57997.1"/>
    </source>
</evidence>
<dbReference type="Gene3D" id="3.30.450.20">
    <property type="entry name" value="PAS domain"/>
    <property type="match status" value="2"/>
</dbReference>
<comment type="caution">
    <text evidence="14">The sequence shown here is derived from an EMBL/GenBank/DDBJ whole genome shotgun (WGS) entry which is preliminary data.</text>
</comment>
<dbReference type="OrthoDB" id="5348717at2"/>
<keyword evidence="15" id="KW-1185">Reference proteome</keyword>
<dbReference type="GO" id="GO:0007165">
    <property type="term" value="P:signal transduction"/>
    <property type="evidence" value="ECO:0007669"/>
    <property type="project" value="UniProtKB-KW"/>
</dbReference>
<dbReference type="Pfam" id="PF00015">
    <property type="entry name" value="MCPsignal"/>
    <property type="match status" value="1"/>
</dbReference>
<feature type="domain" description="HAMP" evidence="13">
    <location>
        <begin position="441"/>
        <end position="488"/>
    </location>
</feature>
<reference evidence="14 15" key="1">
    <citation type="submission" date="2017-10" db="EMBL/GenBank/DDBJ databases">
        <title>Genomics of the genus Arcobacter.</title>
        <authorList>
            <person name="Perez-Cataluna A."/>
            <person name="Figueras M.J."/>
        </authorList>
    </citation>
    <scope>NUCLEOTIDE SEQUENCE [LARGE SCALE GENOMIC DNA]</scope>
    <source>
        <strain evidence="14 15">CECT 8987</strain>
    </source>
</reference>
<feature type="compositionally biased region" description="Basic and acidic residues" evidence="10">
    <location>
        <begin position="804"/>
        <end position="846"/>
    </location>
</feature>
<evidence type="ECO:0000256" key="2">
    <source>
        <dbReference type="ARBA" id="ARBA00022475"/>
    </source>
</evidence>
<dbReference type="SUPFAM" id="SSF58104">
    <property type="entry name" value="Methyl-accepting chemotaxis protein (MCP) signaling domain"/>
    <property type="match status" value="1"/>
</dbReference>
<dbReference type="EMBL" id="PDKN01000003">
    <property type="protein sequence ID" value="RXJ57997.1"/>
    <property type="molecule type" value="Genomic_DNA"/>
</dbReference>
<dbReference type="GO" id="GO:0005886">
    <property type="term" value="C:plasma membrane"/>
    <property type="evidence" value="ECO:0007669"/>
    <property type="project" value="UniProtKB-SubCell"/>
</dbReference>
<gene>
    <name evidence="14" type="ORF">CRV04_05685</name>
</gene>
<keyword evidence="9" id="KW-0175">Coiled coil</keyword>
<dbReference type="InterPro" id="IPR003660">
    <property type="entry name" value="HAMP_dom"/>
</dbReference>
<comment type="subcellular location">
    <subcellularLocation>
        <location evidence="1">Cell membrane</location>
        <topology evidence="1">Multi-pass membrane protein</topology>
    </subcellularLocation>
</comment>
<evidence type="ECO:0000256" key="5">
    <source>
        <dbReference type="ARBA" id="ARBA00022989"/>
    </source>
</evidence>
<keyword evidence="6 11" id="KW-0472">Membrane</keyword>
<dbReference type="CDD" id="cd18774">
    <property type="entry name" value="PDC2_HK_sensor"/>
    <property type="match status" value="1"/>
</dbReference>
<dbReference type="InterPro" id="IPR051310">
    <property type="entry name" value="MCP_chemotaxis"/>
</dbReference>
<keyword evidence="8" id="KW-0807">Transducer</keyword>
<dbReference type="PANTHER" id="PTHR43531">
    <property type="entry name" value="PROTEIN ICFG"/>
    <property type="match status" value="1"/>
</dbReference>
<dbReference type="InterPro" id="IPR004089">
    <property type="entry name" value="MCPsignal_dom"/>
</dbReference>
<dbReference type="SMART" id="SM00283">
    <property type="entry name" value="MA"/>
    <property type="match status" value="1"/>
</dbReference>
<dbReference type="PANTHER" id="PTHR43531:SF11">
    <property type="entry name" value="METHYL-ACCEPTING CHEMOTAXIS PROTEIN 3"/>
    <property type="match status" value="1"/>
</dbReference>
<evidence type="ECO:0000256" key="10">
    <source>
        <dbReference type="SAM" id="MobiDB-lite"/>
    </source>
</evidence>
<feature type="domain" description="Methyl-accepting transducer" evidence="12">
    <location>
        <begin position="538"/>
        <end position="767"/>
    </location>
</feature>
<feature type="region of interest" description="Disordered" evidence="10">
    <location>
        <begin position="794"/>
        <end position="853"/>
    </location>
</feature>
<feature type="coiled-coil region" evidence="9">
    <location>
        <begin position="459"/>
        <end position="530"/>
    </location>
</feature>
<dbReference type="RefSeq" id="WP_128995860.1">
    <property type="nucleotide sequence ID" value="NZ_PDKN01000003.1"/>
</dbReference>
<sequence length="853" mass="95295">MLKSLSIKAKLLLIVISSIVIVSVAMLIQSVLSLEETSDMVIEKFQKDAYETKETELQNYVSLAMKTIQSYYARTAPDKVKKEVETTLENQTNFILSIIEGKYKKYKGKIPDNQLKDMIKSSVEHSRYGETGYFWINDLDANIIMHPIKPALNGKNMSEYKDQAGKRIFFEFAKIAKEKGEGFVDYVWPKPGFDKPQLKVSYVKLFKPYNWVIGTGEYVDNVSEHLKKEALEAISNMKYGKDGYYWINDSHPKMVMHPIKPSLNGSDLTQNTDAKGKQHFVEMVKVANANAEGGLVRYWWEKPGKKGESIEKFSYVQKFEPWDWIIGTGAYVDNIEAKIAEMRAETQSQIERVIIRNCIIIFFIMIVLAFLMAMISNNAIFKPLNKFENGLLGFFKYLNKEQPDVDFLDDSAHDEIGTMAKIINQNLGKTKSLIEQDAALIADVTRVVDEIRKGYLHNRVEKETENESLQQLQNKLNEMLDNLETNIGRDTNIILNVLAQYGQLDFRDNIKEAQGKVEIAINNLAKIINQMLAENKENGLTLDASSNILLTNVDTLNRNSTETAAALEETAAALEEITSTIVNNTNNIATMAEYSNELSESIKVGQGLAASTVKAMDEINDQTEAIADAITVIDQIAFQTNILSLNAAVEAATAGEAGKGFAVVAQEVRNLAARSAEAAKEIKALVENATLKTNAGKDGADKMIQGYETLNSNIQKTTATINSIAEASKEQRIGIEQINDAVNQLDQQTQQNVAISNTTHSVAVQTDEIAKLVVSSANEKEFIGKDSVKAKSIVTDSTPKKPVKKESSSEKKEKKTEPKKEVEKKQPEKKTLTKPVEKFQSKKSAADDEWESF</sequence>
<dbReference type="GO" id="GO:0006935">
    <property type="term" value="P:chemotaxis"/>
    <property type="evidence" value="ECO:0007669"/>
    <property type="project" value="UniProtKB-KW"/>
</dbReference>
<comment type="similarity">
    <text evidence="7">Belongs to the methyl-accepting chemotaxis (MCP) protein family.</text>
</comment>
<evidence type="ECO:0000256" key="7">
    <source>
        <dbReference type="ARBA" id="ARBA00029447"/>
    </source>
</evidence>
<feature type="transmembrane region" description="Helical" evidence="11">
    <location>
        <begin position="353"/>
        <end position="375"/>
    </location>
</feature>
<dbReference type="Proteomes" id="UP000290657">
    <property type="component" value="Unassembled WGS sequence"/>
</dbReference>
<evidence type="ECO:0000256" key="1">
    <source>
        <dbReference type="ARBA" id="ARBA00004651"/>
    </source>
</evidence>
<dbReference type="InterPro" id="IPR004010">
    <property type="entry name" value="Double_Cache_2"/>
</dbReference>
<evidence type="ECO:0000256" key="6">
    <source>
        <dbReference type="ARBA" id="ARBA00023136"/>
    </source>
</evidence>
<evidence type="ECO:0000259" key="13">
    <source>
        <dbReference type="PROSITE" id="PS50885"/>
    </source>
</evidence>
<dbReference type="GO" id="GO:0004888">
    <property type="term" value="F:transmembrane signaling receptor activity"/>
    <property type="evidence" value="ECO:0007669"/>
    <property type="project" value="TreeGrafter"/>
</dbReference>
<evidence type="ECO:0000259" key="12">
    <source>
        <dbReference type="PROSITE" id="PS50111"/>
    </source>
</evidence>
<keyword evidence="5 11" id="KW-1133">Transmembrane helix</keyword>
<keyword evidence="2" id="KW-1003">Cell membrane</keyword>
<dbReference type="AlphaFoldDB" id="A0A4Q0XSD4"/>
<dbReference type="PROSITE" id="PS50111">
    <property type="entry name" value="CHEMOTAXIS_TRANSDUC_2"/>
    <property type="match status" value="1"/>
</dbReference>
<dbReference type="Gene3D" id="6.10.340.10">
    <property type="match status" value="1"/>
</dbReference>
<dbReference type="Gene3D" id="1.10.287.950">
    <property type="entry name" value="Methyl-accepting chemotaxis protein"/>
    <property type="match status" value="1"/>
</dbReference>
<dbReference type="InterPro" id="IPR033480">
    <property type="entry name" value="sCache_2"/>
</dbReference>
<evidence type="ECO:0000256" key="4">
    <source>
        <dbReference type="ARBA" id="ARBA00022692"/>
    </source>
</evidence>
<keyword evidence="4 11" id="KW-0812">Transmembrane</keyword>